<feature type="compositionally biased region" description="Polar residues" evidence="1">
    <location>
        <begin position="85"/>
        <end position="97"/>
    </location>
</feature>
<feature type="domain" description="C2H2-type" evidence="2">
    <location>
        <begin position="14"/>
        <end position="34"/>
    </location>
</feature>
<dbReference type="RefSeq" id="XP_018287897.1">
    <property type="nucleotide sequence ID" value="XM_018443510.1"/>
</dbReference>
<dbReference type="Proteomes" id="UP000077315">
    <property type="component" value="Unassembled WGS sequence"/>
</dbReference>
<dbReference type="OrthoDB" id="2370938at2759"/>
<protein>
    <submittedName>
        <fullName evidence="3">C2H2-type zinc finger transcription factor</fullName>
    </submittedName>
</protein>
<gene>
    <name evidence="3" type="ORF">PHYBLDRAFT_79823</name>
</gene>
<dbReference type="VEuPathDB" id="FungiDB:PHYBLDRAFT_79823"/>
<accession>A0A167L8W3</accession>
<name>A0A167L8W3_PHYB8</name>
<dbReference type="PROSITE" id="PS00028">
    <property type="entry name" value="ZINC_FINGER_C2H2_1"/>
    <property type="match status" value="1"/>
</dbReference>
<dbReference type="InParanoid" id="A0A167L8W3"/>
<dbReference type="AlphaFoldDB" id="A0A167L8W3"/>
<evidence type="ECO:0000313" key="4">
    <source>
        <dbReference type="Proteomes" id="UP000077315"/>
    </source>
</evidence>
<dbReference type="GeneID" id="29004415"/>
<feature type="region of interest" description="Disordered" evidence="1">
    <location>
        <begin position="85"/>
        <end position="134"/>
    </location>
</feature>
<evidence type="ECO:0000256" key="1">
    <source>
        <dbReference type="SAM" id="MobiDB-lite"/>
    </source>
</evidence>
<evidence type="ECO:0000313" key="3">
    <source>
        <dbReference type="EMBL" id="OAD69857.1"/>
    </source>
</evidence>
<feature type="compositionally biased region" description="Basic and acidic residues" evidence="1">
    <location>
        <begin position="105"/>
        <end position="114"/>
    </location>
</feature>
<organism evidence="3 4">
    <name type="scientific">Phycomyces blakesleeanus (strain ATCC 8743b / DSM 1359 / FGSC 10004 / NBRC 33097 / NRRL 1555)</name>
    <dbReference type="NCBI Taxonomy" id="763407"/>
    <lineage>
        <taxon>Eukaryota</taxon>
        <taxon>Fungi</taxon>
        <taxon>Fungi incertae sedis</taxon>
        <taxon>Mucoromycota</taxon>
        <taxon>Mucoromycotina</taxon>
        <taxon>Mucoromycetes</taxon>
        <taxon>Mucorales</taxon>
        <taxon>Phycomycetaceae</taxon>
        <taxon>Phycomyces</taxon>
    </lineage>
</organism>
<keyword evidence="4" id="KW-1185">Reference proteome</keyword>
<reference evidence="4" key="1">
    <citation type="submission" date="2015-06" db="EMBL/GenBank/DDBJ databases">
        <title>Expansion of signal transduction pathways in fungi by whole-genome duplication.</title>
        <authorList>
            <consortium name="DOE Joint Genome Institute"/>
            <person name="Corrochano L.M."/>
            <person name="Kuo A."/>
            <person name="Marcet-Houben M."/>
            <person name="Polaino S."/>
            <person name="Salamov A."/>
            <person name="Villalobos J.M."/>
            <person name="Alvarez M.I."/>
            <person name="Avalos J."/>
            <person name="Benito E.P."/>
            <person name="Benoit I."/>
            <person name="Burger G."/>
            <person name="Camino L.P."/>
            <person name="Canovas D."/>
            <person name="Cerda-Olmedo E."/>
            <person name="Cheng J.-F."/>
            <person name="Dominguez A."/>
            <person name="Elias M."/>
            <person name="Eslava A.P."/>
            <person name="Glaser F."/>
            <person name="Grimwood J."/>
            <person name="Gutierrez G."/>
            <person name="Heitman J."/>
            <person name="Henrissat B."/>
            <person name="Iturriaga E.A."/>
            <person name="Lang B.F."/>
            <person name="Lavin J.L."/>
            <person name="Lee S."/>
            <person name="Li W."/>
            <person name="Lindquist E."/>
            <person name="Lopez-Garcia S."/>
            <person name="Luque E.M."/>
            <person name="Marcos A.T."/>
            <person name="Martin J."/>
            <person name="McCluskey K."/>
            <person name="Medina H.R."/>
            <person name="Miralles-Duran A."/>
            <person name="Miyazaki A."/>
            <person name="Munoz-Torres E."/>
            <person name="Oguiza J.A."/>
            <person name="Ohm R."/>
            <person name="Olmedo M."/>
            <person name="Orejas M."/>
            <person name="Ortiz-Castellanos L."/>
            <person name="Pisabarro A.G."/>
            <person name="Rodriguez-Romero J."/>
            <person name="Ruiz-Herrera J."/>
            <person name="Ruiz-Vazquez R."/>
            <person name="Sanz C."/>
            <person name="Schackwitz W."/>
            <person name="Schmutz J."/>
            <person name="Shahriari M."/>
            <person name="Shelest E."/>
            <person name="Silva-Franco F."/>
            <person name="Soanes D."/>
            <person name="Syed K."/>
            <person name="Tagua V.G."/>
            <person name="Talbot N.J."/>
            <person name="Thon M."/>
            <person name="De vries R.P."/>
            <person name="Wiebenga A."/>
            <person name="Yadav J.S."/>
            <person name="Braun E.L."/>
            <person name="Baker S."/>
            <person name="Garre V."/>
            <person name="Horwitz B."/>
            <person name="Torres-Martinez S."/>
            <person name="Idnurm A."/>
            <person name="Herrera-Estrella A."/>
            <person name="Gabaldon T."/>
            <person name="Grigoriev I.V."/>
        </authorList>
    </citation>
    <scope>NUCLEOTIDE SEQUENCE [LARGE SCALE GENOMIC DNA]</scope>
    <source>
        <strain evidence="4">NRRL 1555(-)</strain>
    </source>
</reference>
<dbReference type="InterPro" id="IPR013087">
    <property type="entry name" value="Znf_C2H2_type"/>
</dbReference>
<dbReference type="EMBL" id="KV440990">
    <property type="protein sequence ID" value="OAD69857.1"/>
    <property type="molecule type" value="Genomic_DNA"/>
</dbReference>
<proteinExistence type="predicted"/>
<sequence length="512" mass="58393">MATSSKLITIVNKCFECEGSVSSPQRLREHLNIHGISTPRRSLGFRRKNNQQYTFVKCGNGHGLIEAHAGCPACSAHYADLTKSQSTAQQHQNNGQNQEPSPSRQRQESSRDQEQSSSHQHLNDVHCITSLPKRRSSTRAEDRYLEMELLDPKDLSFPPVDYDDHFVVQQFDVTNAMYEFQCSILRQKWKLSLEDHIHHAMAINSILLLSPNKYPDNLSPHFCEASLRTTMNKIKSIYGLNLPRMQIKTVTNMITIIQELDIEAISRSQAIVKLLQLDLLPHERKFANGLAELVKKLPRVPIEEDVNESELITRFVDPFLCGLFDDPEEGVFIRWTNDITVEARKNETLWTRRPDLTVTSLKGVKWSTSHGYGEVKPVCHEANNFLLSNDLIRVAIFCKNAFDAQNLEGILGLQIIGRSITFYLLVLPSNGLYVMYELGTLQLPNNLCDLCKLLMDIPLGLLVLDVFHRLCIRSANPFQPSRHRPTVPESNFDGIFSTSQDRKRSCHLKKYN</sequence>
<evidence type="ECO:0000259" key="2">
    <source>
        <dbReference type="PROSITE" id="PS00028"/>
    </source>
</evidence>